<dbReference type="EMBL" id="MNAD01000185">
    <property type="protein sequence ID" value="OJT15304.1"/>
    <property type="molecule type" value="Genomic_DNA"/>
</dbReference>
<comment type="caution">
    <text evidence="2">The sequence shown here is derived from an EMBL/GenBank/DDBJ whole genome shotgun (WGS) entry which is preliminary data.</text>
</comment>
<feature type="non-terminal residue" evidence="2">
    <location>
        <position position="1"/>
    </location>
</feature>
<evidence type="ECO:0000313" key="2">
    <source>
        <dbReference type="EMBL" id="OJT15304.1"/>
    </source>
</evidence>
<accession>A0A1M2W602</accession>
<feature type="region of interest" description="Disordered" evidence="1">
    <location>
        <begin position="1"/>
        <end position="22"/>
    </location>
</feature>
<dbReference type="Proteomes" id="UP000184267">
    <property type="component" value="Unassembled WGS sequence"/>
</dbReference>
<evidence type="ECO:0000256" key="1">
    <source>
        <dbReference type="SAM" id="MobiDB-lite"/>
    </source>
</evidence>
<dbReference type="AlphaFoldDB" id="A0A1M2W602"/>
<proteinExistence type="predicted"/>
<organism evidence="2 3">
    <name type="scientific">Trametes pubescens</name>
    <name type="common">White-rot fungus</name>
    <dbReference type="NCBI Taxonomy" id="154538"/>
    <lineage>
        <taxon>Eukaryota</taxon>
        <taxon>Fungi</taxon>
        <taxon>Dikarya</taxon>
        <taxon>Basidiomycota</taxon>
        <taxon>Agaricomycotina</taxon>
        <taxon>Agaricomycetes</taxon>
        <taxon>Polyporales</taxon>
        <taxon>Polyporaceae</taxon>
        <taxon>Trametes</taxon>
    </lineage>
</organism>
<sequence>GAEDCGRDVVGDERTSEAEERGRTASIVYGRWVMSAEQRAEETSLDARRVYDISATTQHHAIRTTWWAAPQLEWLPSRGRGSYRTLSFEQGDSLPKALNHVKAHSRDTNPQGRLWRAEKENARNLGRAELPELEKMHQAWDRGGGWVEWGRMVAFG</sequence>
<name>A0A1M2W602_TRAPU</name>
<keyword evidence="3" id="KW-1185">Reference proteome</keyword>
<evidence type="ECO:0000313" key="3">
    <source>
        <dbReference type="Proteomes" id="UP000184267"/>
    </source>
</evidence>
<reference evidence="2 3" key="1">
    <citation type="submission" date="2016-10" db="EMBL/GenBank/DDBJ databases">
        <title>Genome sequence of the basidiomycete white-rot fungus Trametes pubescens.</title>
        <authorList>
            <person name="Makela M.R."/>
            <person name="Granchi Z."/>
            <person name="Peng M."/>
            <person name="De Vries R.P."/>
            <person name="Grigoriev I."/>
            <person name="Riley R."/>
            <person name="Hilden K."/>
        </authorList>
    </citation>
    <scope>NUCLEOTIDE SEQUENCE [LARGE SCALE GENOMIC DNA]</scope>
    <source>
        <strain evidence="2 3">FBCC735</strain>
    </source>
</reference>
<gene>
    <name evidence="2" type="ORF">TRAPUB_8152</name>
</gene>
<protein>
    <submittedName>
        <fullName evidence="2">Uncharacterized protein</fullName>
    </submittedName>
</protein>